<keyword evidence="2" id="KW-1185">Reference proteome</keyword>
<reference evidence="1 2" key="1">
    <citation type="journal article" date="2014" name="World J. Microbiol. Biotechnol.">
        <title>Biodiversity and physiological characteristics of Antarctic and Arctic lichens-associated bacteria.</title>
        <authorList>
            <person name="Lee Y.M."/>
            <person name="Kim E.H."/>
            <person name="Lee H.K."/>
            <person name="Hong S.G."/>
        </authorList>
    </citation>
    <scope>NUCLEOTIDE SEQUENCE [LARGE SCALE GENOMIC DNA]</scope>
    <source>
        <strain evidence="1 2">PAMC 26569</strain>
    </source>
</reference>
<evidence type="ECO:0000313" key="1">
    <source>
        <dbReference type="EMBL" id="QKE92489.1"/>
    </source>
</evidence>
<protein>
    <submittedName>
        <fullName evidence="1">Uncharacterized protein</fullName>
    </submittedName>
</protein>
<dbReference type="EMBL" id="CP053708">
    <property type="protein sequence ID" value="QKE92489.1"/>
    <property type="molecule type" value="Genomic_DNA"/>
</dbReference>
<accession>A0A6M8HV71</accession>
<gene>
    <name evidence="1" type="ORF">HN018_06640</name>
</gene>
<organism evidence="1 2">
    <name type="scientific">Lichenicola cladoniae</name>
    <dbReference type="NCBI Taxonomy" id="1484109"/>
    <lineage>
        <taxon>Bacteria</taxon>
        <taxon>Pseudomonadati</taxon>
        <taxon>Pseudomonadota</taxon>
        <taxon>Alphaproteobacteria</taxon>
        <taxon>Acetobacterales</taxon>
        <taxon>Acetobacteraceae</taxon>
        <taxon>Lichenicola</taxon>
    </lineage>
</organism>
<dbReference type="KEGG" id="lck:HN018_06640"/>
<dbReference type="AlphaFoldDB" id="A0A6M8HV71"/>
<dbReference type="Proteomes" id="UP000500767">
    <property type="component" value="Chromosome"/>
</dbReference>
<evidence type="ECO:0000313" key="2">
    <source>
        <dbReference type="Proteomes" id="UP000500767"/>
    </source>
</evidence>
<sequence length="124" mass="13081">MVDGKASQEISEISRLYVDGTLVGTFRLDDRTTQASMPVEVADVAGQGTAHQYVLCGEITIRNHAGAPEIHEVSGQGVLHQPEGHVFAALSAENFSLFYLADPTDPTAVDIQPGRSSSCAAPVS</sequence>
<proteinExistence type="predicted"/>
<name>A0A6M8HV71_9PROT</name>